<proteinExistence type="predicted"/>
<dbReference type="Gramene" id="Zm00001eb206970_T001">
    <property type="protein sequence ID" value="Zm00001eb206970_P001"/>
    <property type="gene ID" value="Zm00001eb206970"/>
</dbReference>
<reference evidence="2" key="2">
    <citation type="submission" date="2019-07" db="EMBL/GenBank/DDBJ databases">
        <authorList>
            <person name="Seetharam A."/>
            <person name="Woodhouse M."/>
            <person name="Cannon E."/>
        </authorList>
    </citation>
    <scope>NUCLEOTIDE SEQUENCE [LARGE SCALE GENOMIC DNA]</scope>
    <source>
        <strain evidence="2">cv. B73</strain>
    </source>
</reference>
<keyword evidence="3" id="KW-1185">Reference proteome</keyword>
<evidence type="ECO:0000256" key="1">
    <source>
        <dbReference type="SAM" id="MobiDB-lite"/>
    </source>
</evidence>
<reference evidence="3" key="1">
    <citation type="journal article" date="2009" name="Science">
        <title>The B73 maize genome: complexity, diversity, and dynamics.</title>
        <authorList>
            <person name="Schnable P.S."/>
            <person name="Ware D."/>
            <person name="Fulton R.S."/>
            <person name="Stein J.C."/>
            <person name="Wei F."/>
            <person name="Pasternak S."/>
            <person name="Liang C."/>
            <person name="Zhang J."/>
            <person name="Fulton L."/>
            <person name="Graves T.A."/>
            <person name="Minx P."/>
            <person name="Reily A.D."/>
            <person name="Courtney L."/>
            <person name="Kruchowski S.S."/>
            <person name="Tomlinson C."/>
            <person name="Strong C."/>
            <person name="Delehaunty K."/>
            <person name="Fronick C."/>
            <person name="Courtney B."/>
            <person name="Rock S.M."/>
            <person name="Belter E."/>
            <person name="Du F."/>
            <person name="Kim K."/>
            <person name="Abbott R.M."/>
            <person name="Cotton M."/>
            <person name="Levy A."/>
            <person name="Marchetto P."/>
            <person name="Ochoa K."/>
            <person name="Jackson S.M."/>
            <person name="Gillam B."/>
            <person name="Chen W."/>
            <person name="Yan L."/>
            <person name="Higginbotham J."/>
            <person name="Cardenas M."/>
            <person name="Waligorski J."/>
            <person name="Applebaum E."/>
            <person name="Phelps L."/>
            <person name="Falcone J."/>
            <person name="Kanchi K."/>
            <person name="Thane T."/>
            <person name="Scimone A."/>
            <person name="Thane N."/>
            <person name="Henke J."/>
            <person name="Wang T."/>
            <person name="Ruppert J."/>
            <person name="Shah N."/>
            <person name="Rotter K."/>
            <person name="Hodges J."/>
            <person name="Ingenthron E."/>
            <person name="Cordes M."/>
            <person name="Kohlberg S."/>
            <person name="Sgro J."/>
            <person name="Delgado B."/>
            <person name="Mead K."/>
            <person name="Chinwalla A."/>
            <person name="Leonard S."/>
            <person name="Crouse K."/>
            <person name="Collura K."/>
            <person name="Kudrna D."/>
            <person name="Currie J."/>
            <person name="He R."/>
            <person name="Angelova A."/>
            <person name="Rajasekar S."/>
            <person name="Mueller T."/>
            <person name="Lomeli R."/>
            <person name="Scara G."/>
            <person name="Ko A."/>
            <person name="Delaney K."/>
            <person name="Wissotski M."/>
            <person name="Lopez G."/>
            <person name="Campos D."/>
            <person name="Braidotti M."/>
            <person name="Ashley E."/>
            <person name="Golser W."/>
            <person name="Kim H."/>
            <person name="Lee S."/>
            <person name="Lin J."/>
            <person name="Dujmic Z."/>
            <person name="Kim W."/>
            <person name="Talag J."/>
            <person name="Zuccolo A."/>
            <person name="Fan C."/>
            <person name="Sebastian A."/>
            <person name="Kramer M."/>
            <person name="Spiegel L."/>
            <person name="Nascimento L."/>
            <person name="Zutavern T."/>
            <person name="Miller B."/>
            <person name="Ambroise C."/>
            <person name="Muller S."/>
            <person name="Spooner W."/>
            <person name="Narechania A."/>
            <person name="Ren L."/>
            <person name="Wei S."/>
            <person name="Kumari S."/>
            <person name="Faga B."/>
            <person name="Levy M.J."/>
            <person name="McMahan L."/>
            <person name="Van Buren P."/>
            <person name="Vaughn M.W."/>
            <person name="Ying K."/>
            <person name="Yeh C.-T."/>
            <person name="Emrich S.J."/>
            <person name="Jia Y."/>
            <person name="Kalyanaraman A."/>
            <person name="Hsia A.-P."/>
            <person name="Barbazuk W.B."/>
            <person name="Baucom R.S."/>
            <person name="Brutnell T.P."/>
            <person name="Carpita N.C."/>
            <person name="Chaparro C."/>
            <person name="Chia J.-M."/>
            <person name="Deragon J.-M."/>
            <person name="Estill J.C."/>
            <person name="Fu Y."/>
            <person name="Jeddeloh J.A."/>
            <person name="Han Y."/>
            <person name="Lee H."/>
            <person name="Li P."/>
            <person name="Lisch D.R."/>
            <person name="Liu S."/>
            <person name="Liu Z."/>
            <person name="Nagel D.H."/>
            <person name="McCann M.C."/>
            <person name="SanMiguel P."/>
            <person name="Myers A.M."/>
            <person name="Nettleton D."/>
            <person name="Nguyen J."/>
            <person name="Penning B.W."/>
            <person name="Ponnala L."/>
            <person name="Schneider K.L."/>
            <person name="Schwartz D.C."/>
            <person name="Sharma A."/>
            <person name="Soderlund C."/>
            <person name="Springer N.M."/>
            <person name="Sun Q."/>
            <person name="Wang H."/>
            <person name="Waterman M."/>
            <person name="Westerman R."/>
            <person name="Wolfgruber T.K."/>
            <person name="Yang L."/>
            <person name="Yu Y."/>
            <person name="Zhang L."/>
            <person name="Zhou S."/>
            <person name="Zhu Q."/>
            <person name="Bennetzen J.L."/>
            <person name="Dawe R.K."/>
            <person name="Jiang J."/>
            <person name="Jiang N."/>
            <person name="Presting G.G."/>
            <person name="Wessler S.R."/>
            <person name="Aluru S."/>
            <person name="Martienssen R.A."/>
            <person name="Clifton S.W."/>
            <person name="McCombie W.R."/>
            <person name="Wing R.A."/>
            <person name="Wilson R.K."/>
        </authorList>
    </citation>
    <scope>NUCLEOTIDE SEQUENCE [LARGE SCALE GENOMIC DNA]</scope>
    <source>
        <strain evidence="3">cv. B73</strain>
    </source>
</reference>
<accession>A0A804P3Z7</accession>
<sequence length="193" mass="21681">MHHEEGNSSPADVPDLPPRPRAAPDLSFAASLRHRIKDQTVANVHLAEEANVYIEDDIIVVVRPNIPVSSPCSVEVIEFSARIWSTPPTQQAPMINQQLATALNGPMLSDIRLVKGVWRVLKGPFNYMTRDEAGPRGRAWRNKKVGGAKRQAQLHHRDGFKGGSRHKCEDIDECKERIVSMQRIQMQKHMGKL</sequence>
<dbReference type="AlphaFoldDB" id="A0A804P3Z7"/>
<name>A0A804P3Z7_MAIZE</name>
<reference evidence="2" key="3">
    <citation type="submission" date="2021-05" db="UniProtKB">
        <authorList>
            <consortium name="EnsemblPlants"/>
        </authorList>
    </citation>
    <scope>IDENTIFICATION</scope>
    <source>
        <strain evidence="2">cv. B73</strain>
    </source>
</reference>
<evidence type="ECO:0000313" key="2">
    <source>
        <dbReference type="EnsemblPlants" id="Zm00001eb206970_P001"/>
    </source>
</evidence>
<evidence type="ECO:0000313" key="3">
    <source>
        <dbReference type="Proteomes" id="UP000007305"/>
    </source>
</evidence>
<protein>
    <submittedName>
        <fullName evidence="2">Uncharacterized protein</fullName>
    </submittedName>
</protein>
<dbReference type="InParanoid" id="A0A804P3Z7"/>
<organism evidence="2 3">
    <name type="scientific">Zea mays</name>
    <name type="common">Maize</name>
    <dbReference type="NCBI Taxonomy" id="4577"/>
    <lineage>
        <taxon>Eukaryota</taxon>
        <taxon>Viridiplantae</taxon>
        <taxon>Streptophyta</taxon>
        <taxon>Embryophyta</taxon>
        <taxon>Tracheophyta</taxon>
        <taxon>Spermatophyta</taxon>
        <taxon>Magnoliopsida</taxon>
        <taxon>Liliopsida</taxon>
        <taxon>Poales</taxon>
        <taxon>Poaceae</taxon>
        <taxon>PACMAD clade</taxon>
        <taxon>Panicoideae</taxon>
        <taxon>Andropogonodae</taxon>
        <taxon>Andropogoneae</taxon>
        <taxon>Tripsacinae</taxon>
        <taxon>Zea</taxon>
    </lineage>
</organism>
<feature type="region of interest" description="Disordered" evidence="1">
    <location>
        <begin position="1"/>
        <end position="20"/>
    </location>
</feature>
<dbReference type="EnsemblPlants" id="Zm00001eb206970_T001">
    <property type="protein sequence ID" value="Zm00001eb206970_P001"/>
    <property type="gene ID" value="Zm00001eb206970"/>
</dbReference>
<dbReference type="Proteomes" id="UP000007305">
    <property type="component" value="Chromosome 4"/>
</dbReference>